<dbReference type="InterPro" id="IPR029030">
    <property type="entry name" value="Caspase-like_dom_sf"/>
</dbReference>
<dbReference type="SMART" id="SM00671">
    <property type="entry name" value="SEL1"/>
    <property type="match status" value="4"/>
</dbReference>
<sequence length="502" mass="53817">MSAVGMISRAIWGVFFVLTLSFGVSAEAAGRVALVIGMSAYRNVVPLENAGNDAKGVATTLKAIGFDVTEAIDQPLSGLVKTINDFSFRSETADISVVYYAGHGVEVGGENFLIPVDVTLRRLEEIGQQALPLNSLLSAVGGARKLRVVILDSCRNNPFAEQAKFNEKPATPGIVMTAADEVREGRLAAPTPEQGTLVVYAAKAGDVALDGEGGHSPFARALIDRLPDRDTEIGMMFRKVRDEVMSETQNRQEPHFYGSLPGIPYFLAGGDAAVASLADRRTAWGSLGDSQRLQLASLAEGGNVRALIGLGYMSLAPGKDHFDPEKAFRYFSDAAAKADPEAIFELGKLYEKGIGTTQDFGKALALYQKSADLGFADAINDLGFLYYQGAQGLKRDPEKAITLFIKAADLKHPQAMYNVASLIDDGVIKGKTSQDAARYLYAALRSGVKDVLAQLTDRPEQFKLPTRKALQKLLSENGFYKGTVDGGFGKGTVRGLQLAYGE</sequence>
<accession>A0ABV2IVT2</accession>
<feature type="domain" description="Caspase family p20" evidence="1">
    <location>
        <begin position="29"/>
        <end position="158"/>
    </location>
</feature>
<keyword evidence="3" id="KW-1185">Reference proteome</keyword>
<dbReference type="SUPFAM" id="SSF52129">
    <property type="entry name" value="Caspase-like"/>
    <property type="match status" value="1"/>
</dbReference>
<dbReference type="PANTHER" id="PTHR22576:SF37">
    <property type="entry name" value="MUCOSA-ASSOCIATED LYMPHOID TISSUE LYMPHOMA TRANSLOCATION PROTEIN 1"/>
    <property type="match status" value="1"/>
</dbReference>
<comment type="caution">
    <text evidence="2">The sequence shown here is derived from an EMBL/GenBank/DDBJ whole genome shotgun (WGS) entry which is preliminary data.</text>
</comment>
<proteinExistence type="predicted"/>
<evidence type="ECO:0000313" key="3">
    <source>
        <dbReference type="Proteomes" id="UP001549047"/>
    </source>
</evidence>
<dbReference type="Gene3D" id="1.25.40.10">
    <property type="entry name" value="Tetratricopeptide repeat domain"/>
    <property type="match status" value="1"/>
</dbReference>
<dbReference type="SUPFAM" id="SSF81901">
    <property type="entry name" value="HCP-like"/>
    <property type="match status" value="1"/>
</dbReference>
<dbReference type="EMBL" id="JBEPMB010000001">
    <property type="protein sequence ID" value="MET3612591.1"/>
    <property type="molecule type" value="Genomic_DNA"/>
</dbReference>
<evidence type="ECO:0000313" key="2">
    <source>
        <dbReference type="EMBL" id="MET3612591.1"/>
    </source>
</evidence>
<dbReference type="Pfam" id="PF08238">
    <property type="entry name" value="Sel1"/>
    <property type="match status" value="4"/>
</dbReference>
<reference evidence="2 3" key="1">
    <citation type="submission" date="2024-06" db="EMBL/GenBank/DDBJ databases">
        <title>Genomic Encyclopedia of Type Strains, Phase IV (KMG-IV): sequencing the most valuable type-strain genomes for metagenomic binning, comparative biology and taxonomic classification.</title>
        <authorList>
            <person name="Goeker M."/>
        </authorList>
    </citation>
    <scope>NUCLEOTIDE SEQUENCE [LARGE SCALE GENOMIC DNA]</scope>
    <source>
        <strain evidence="2 3">DSM 29780</strain>
    </source>
</reference>
<dbReference type="InterPro" id="IPR011600">
    <property type="entry name" value="Pept_C14_caspase"/>
</dbReference>
<dbReference type="PROSITE" id="PS50208">
    <property type="entry name" value="CASPASE_P20"/>
    <property type="match status" value="1"/>
</dbReference>
<dbReference type="InterPro" id="IPR011990">
    <property type="entry name" value="TPR-like_helical_dom_sf"/>
</dbReference>
<dbReference type="RefSeq" id="WP_354555153.1">
    <property type="nucleotide sequence ID" value="NZ_JBEPMB010000001.1"/>
</dbReference>
<evidence type="ECO:0000259" key="1">
    <source>
        <dbReference type="PROSITE" id="PS50208"/>
    </source>
</evidence>
<dbReference type="PANTHER" id="PTHR22576">
    <property type="entry name" value="MUCOSA ASSOCIATED LYMPHOID TISSUE LYMPHOMA TRANSLOCATION PROTEIN 1/PARACASPASE"/>
    <property type="match status" value="1"/>
</dbReference>
<name>A0ABV2IVT2_9HYPH</name>
<dbReference type="Gene3D" id="3.40.50.1460">
    <property type="match status" value="1"/>
</dbReference>
<dbReference type="InterPro" id="IPR006597">
    <property type="entry name" value="Sel1-like"/>
</dbReference>
<dbReference type="Proteomes" id="UP001549047">
    <property type="component" value="Unassembled WGS sequence"/>
</dbReference>
<dbReference type="InterPro" id="IPR052039">
    <property type="entry name" value="Caspase-related_regulators"/>
</dbReference>
<gene>
    <name evidence="2" type="ORF">ABID16_000896</name>
</gene>
<organism evidence="2 3">
    <name type="scientific">Rhizobium aquaticum</name>
    <dbReference type="NCBI Taxonomy" id="1549636"/>
    <lineage>
        <taxon>Bacteria</taxon>
        <taxon>Pseudomonadati</taxon>
        <taxon>Pseudomonadota</taxon>
        <taxon>Alphaproteobacteria</taxon>
        <taxon>Hyphomicrobiales</taxon>
        <taxon>Rhizobiaceae</taxon>
        <taxon>Rhizobium/Agrobacterium group</taxon>
        <taxon>Rhizobium</taxon>
    </lineage>
</organism>
<dbReference type="InterPro" id="IPR001309">
    <property type="entry name" value="Pept_C14_p20"/>
</dbReference>
<dbReference type="Pfam" id="PF00656">
    <property type="entry name" value="Peptidase_C14"/>
    <property type="match status" value="1"/>
</dbReference>
<protein>
    <recommendedName>
        <fullName evidence="1">Caspase family p20 domain-containing protein</fullName>
    </recommendedName>
</protein>